<protein>
    <submittedName>
        <fullName evidence="5">Putative TatD-like deoxyribonuclease</fullName>
    </submittedName>
</protein>
<dbReference type="InterPro" id="IPR018228">
    <property type="entry name" value="DNase_TatD-rel_CS"/>
</dbReference>
<dbReference type="InterPro" id="IPR032466">
    <property type="entry name" value="Metal_Hydrolase"/>
</dbReference>
<evidence type="ECO:0000256" key="3">
    <source>
        <dbReference type="ARBA" id="ARBA00022801"/>
    </source>
</evidence>
<dbReference type="GO" id="GO:0016788">
    <property type="term" value="F:hydrolase activity, acting on ester bonds"/>
    <property type="evidence" value="ECO:0007669"/>
    <property type="project" value="InterPro"/>
</dbReference>
<keyword evidence="6" id="KW-1185">Reference proteome</keyword>
<sequence length="273" mass="30531">MLIDAHVHLTDDDYTGIEDTIVGMLRHLGISAVSVSMDLDLNTGERNLELAGKYSDVIIPFVGLHPWCINLDRKEERSDGKADHNLLEDNLDKICVFIESNISRIKGIGEIGLDRAIVKDGDEFKAQIKVFERMLSIAERYGKPVSIHSRRAVDDVIDTLSSYRIKGVLLHWFSGSKKQLAIANSKGYYVSYGPVLVYSKEKQVLLSNTARDLVLIETDGPVRYGSCFNNMMAVPSFLISVAYAVANTLGMDYDSTTSLLFENSMRYLNMHSL</sequence>
<comment type="similarity">
    <text evidence="1">Belongs to the metallo-dependent hydrolases superfamily. TatD-type hydrolase family.</text>
</comment>
<dbReference type="KEGG" id="ncv:NCAV_0939"/>
<evidence type="ECO:0000256" key="1">
    <source>
        <dbReference type="ARBA" id="ARBA00009275"/>
    </source>
</evidence>
<evidence type="ECO:0000313" key="6">
    <source>
        <dbReference type="Proteomes" id="UP000236248"/>
    </source>
</evidence>
<dbReference type="CDD" id="cd01310">
    <property type="entry name" value="TatD_DNAse"/>
    <property type="match status" value="1"/>
</dbReference>
<proteinExistence type="inferred from homology"/>
<dbReference type="PROSITE" id="PS01090">
    <property type="entry name" value="TATD_2"/>
    <property type="match status" value="1"/>
</dbReference>
<feature type="binding site" evidence="4">
    <location>
        <position position="110"/>
    </location>
    <ligand>
        <name>a divalent metal cation</name>
        <dbReference type="ChEBI" id="CHEBI:60240"/>
        <label>1</label>
    </ligand>
</feature>
<dbReference type="AlphaFoldDB" id="A0A2K5AR39"/>
<dbReference type="Proteomes" id="UP000236248">
    <property type="component" value="Chromosome NCAV"/>
</dbReference>
<name>A0A2K5AR39_9ARCH</name>
<feature type="binding site" evidence="4">
    <location>
        <position position="148"/>
    </location>
    <ligand>
        <name>a divalent metal cation</name>
        <dbReference type="ChEBI" id="CHEBI:60240"/>
        <label>2</label>
    </ligand>
</feature>
<gene>
    <name evidence="5" type="ORF">NCAV_0939</name>
</gene>
<dbReference type="InterPro" id="IPR001130">
    <property type="entry name" value="TatD-like"/>
</dbReference>
<dbReference type="PANTHER" id="PTHR46317">
    <property type="entry name" value="HYDROLASE OF PHP SUPERFAMILY-RELATED PROTEIN"/>
    <property type="match status" value="1"/>
</dbReference>
<feature type="binding site" evidence="4">
    <location>
        <position position="219"/>
    </location>
    <ligand>
        <name>a divalent metal cation</name>
        <dbReference type="ChEBI" id="CHEBI:60240"/>
        <label>1</label>
    </ligand>
</feature>
<organism evidence="5 6">
    <name type="scientific">Candidatus Nitrosocaldus cavascurensis</name>
    <dbReference type="NCBI Taxonomy" id="2058097"/>
    <lineage>
        <taxon>Archaea</taxon>
        <taxon>Nitrososphaerota</taxon>
        <taxon>Nitrososphaeria</taxon>
        <taxon>Candidatus Nitrosocaldales</taxon>
        <taxon>Candidatus Nitrosocaldaceae</taxon>
        <taxon>Candidatus Nitrosocaldus</taxon>
    </lineage>
</organism>
<dbReference type="PANTHER" id="PTHR46317:SF1">
    <property type="entry name" value="HYDROLASE, TATD FAMILY"/>
    <property type="match status" value="1"/>
</dbReference>
<keyword evidence="2 4" id="KW-0479">Metal-binding</keyword>
<accession>A0A2K5AR39</accession>
<dbReference type="GeneID" id="41594986"/>
<dbReference type="GO" id="GO:0046872">
    <property type="term" value="F:metal ion binding"/>
    <property type="evidence" value="ECO:0007669"/>
    <property type="project" value="UniProtKB-KW"/>
</dbReference>
<evidence type="ECO:0000256" key="2">
    <source>
        <dbReference type="ARBA" id="ARBA00022723"/>
    </source>
</evidence>
<keyword evidence="3" id="KW-0378">Hydrolase</keyword>
<dbReference type="Gene3D" id="3.20.20.140">
    <property type="entry name" value="Metal-dependent hydrolases"/>
    <property type="match status" value="1"/>
</dbReference>
<reference evidence="6" key="1">
    <citation type="submission" date="2018-01" db="EMBL/GenBank/DDBJ databases">
        <authorList>
            <person name="Kerou L M."/>
        </authorList>
    </citation>
    <scope>NUCLEOTIDE SEQUENCE [LARGE SCALE GENOMIC DNA]</scope>
    <source>
        <strain evidence="6">SCU2</strain>
    </source>
</reference>
<dbReference type="SUPFAM" id="SSF51556">
    <property type="entry name" value="Metallo-dependent hydrolases"/>
    <property type="match status" value="1"/>
</dbReference>
<dbReference type="EMBL" id="LT981265">
    <property type="protein sequence ID" value="SPC34116.1"/>
    <property type="molecule type" value="Genomic_DNA"/>
</dbReference>
<dbReference type="PIRSF" id="PIRSF005902">
    <property type="entry name" value="DNase_TatD"/>
    <property type="match status" value="1"/>
</dbReference>
<dbReference type="RefSeq" id="WP_148695180.1">
    <property type="nucleotide sequence ID" value="NZ_LT981265.1"/>
</dbReference>
<feature type="binding site" evidence="4">
    <location>
        <position position="8"/>
    </location>
    <ligand>
        <name>a divalent metal cation</name>
        <dbReference type="ChEBI" id="CHEBI:60240"/>
        <label>1</label>
    </ligand>
</feature>
<feature type="binding site" evidence="4">
    <location>
        <position position="171"/>
    </location>
    <ligand>
        <name>a divalent metal cation</name>
        <dbReference type="ChEBI" id="CHEBI:60240"/>
        <label>2</label>
    </ligand>
</feature>
<feature type="binding site" evidence="4">
    <location>
        <position position="6"/>
    </location>
    <ligand>
        <name>a divalent metal cation</name>
        <dbReference type="ChEBI" id="CHEBI:60240"/>
        <label>1</label>
    </ligand>
</feature>
<dbReference type="Pfam" id="PF01026">
    <property type="entry name" value="TatD_DNase"/>
    <property type="match status" value="1"/>
</dbReference>
<evidence type="ECO:0000256" key="4">
    <source>
        <dbReference type="PIRSR" id="PIRSR005902-1"/>
    </source>
</evidence>
<evidence type="ECO:0000313" key="5">
    <source>
        <dbReference type="EMBL" id="SPC34116.1"/>
    </source>
</evidence>